<dbReference type="InterPro" id="IPR057670">
    <property type="entry name" value="SH3_retrovirus"/>
</dbReference>
<evidence type="ECO:0000313" key="2">
    <source>
        <dbReference type="EMBL" id="TYK06509.1"/>
    </source>
</evidence>
<dbReference type="InterPro" id="IPR001584">
    <property type="entry name" value="Integrase_cat-core"/>
</dbReference>
<dbReference type="InterPro" id="IPR039537">
    <property type="entry name" value="Retrotran_Ty1/copia-like"/>
</dbReference>
<dbReference type="Pfam" id="PF25597">
    <property type="entry name" value="SH3_retrovirus"/>
    <property type="match status" value="1"/>
</dbReference>
<evidence type="ECO:0000313" key="3">
    <source>
        <dbReference type="Proteomes" id="UP000321947"/>
    </source>
</evidence>
<proteinExistence type="predicted"/>
<evidence type="ECO:0000259" key="1">
    <source>
        <dbReference type="PROSITE" id="PS50994"/>
    </source>
</evidence>
<organism evidence="2 3">
    <name type="scientific">Cucumis melo var. makuwa</name>
    <name type="common">Oriental melon</name>
    <dbReference type="NCBI Taxonomy" id="1194695"/>
    <lineage>
        <taxon>Eukaryota</taxon>
        <taxon>Viridiplantae</taxon>
        <taxon>Streptophyta</taxon>
        <taxon>Embryophyta</taxon>
        <taxon>Tracheophyta</taxon>
        <taxon>Spermatophyta</taxon>
        <taxon>Magnoliopsida</taxon>
        <taxon>eudicotyledons</taxon>
        <taxon>Gunneridae</taxon>
        <taxon>Pentapetalae</taxon>
        <taxon>rosids</taxon>
        <taxon>fabids</taxon>
        <taxon>Cucurbitales</taxon>
        <taxon>Cucurbitaceae</taxon>
        <taxon>Benincaseae</taxon>
        <taxon>Cucumis</taxon>
    </lineage>
</organism>
<dbReference type="GO" id="GO:0015074">
    <property type="term" value="P:DNA integration"/>
    <property type="evidence" value="ECO:0007669"/>
    <property type="project" value="InterPro"/>
</dbReference>
<dbReference type="PANTHER" id="PTHR42648:SF21">
    <property type="entry name" value="CYSTEINE-RICH RLK (RECEPTOR-LIKE PROTEIN KINASE) 8"/>
    <property type="match status" value="1"/>
</dbReference>
<dbReference type="Proteomes" id="UP000321947">
    <property type="component" value="Unassembled WGS sequence"/>
</dbReference>
<accession>A0A5D3C826</accession>
<protein>
    <submittedName>
        <fullName evidence="2">Gag-pol polyprotein</fullName>
    </submittedName>
</protein>
<sequence length="666" mass="75569">MQISFLICECKAGLVVFRDGGKGKIIGKGTINCPGLPFLLDVRLVQGLAANLISISQLCDQGYQVSFNKDRCNVLDGQNRIFLSGTRLSDNCYHWDAEVAKADAIIGLPPLSFLSLESYSECPVGKQVKSVHKPIKFILDKSEIFKTCQTLFTQLQREKNTGIGRIRTDHEREFENQHFSKFFDNEGIFHEFSTPLTPQQNGVVERRNQTLQKMAWVMIHAKHLPIQLWAKALNTACHIHNIVILRPGTTTTSYELWKGRKPNVKYFHIFVSMCFILSDRDHRIKWDSKSDRGIFLGYSVNSRAYRVYNQRSKTVMESINVIIDDLGKEPNINLDDEDEVFWNSLSHKPTEGELDSTARINETTYLPSHLGSRRSDMSTPSTSTIHTDTREALVSARQHTLEQTAGATDSSKCNLIPPTHIAKNHPSSFINGDIHSGIITRKKERKDYAKMVANVCYTSSLEPTTVSAVLSDEHWILAMQEELLQFERNQVWELVPKPPYANIIGTKWIFKNKTDEEDWAGCTDDRKSTSRGCFFLGNNVAAWFSKKQNSVFLSTAEAEYIAAGSSCSQLLWMKQMLDEYGITQSSMILYCDNLSAISISKNPVQHSRTKHIDIRHHFIRELVEANIIRLEHVQSAFQLVDIFTKPLDVATFEGLRASVGFCQRST</sequence>
<dbReference type="SUPFAM" id="SSF53098">
    <property type="entry name" value="Ribonuclease H-like"/>
    <property type="match status" value="1"/>
</dbReference>
<feature type="domain" description="Integrase catalytic" evidence="1">
    <location>
        <begin position="166"/>
        <end position="261"/>
    </location>
</feature>
<dbReference type="GO" id="GO:0003676">
    <property type="term" value="F:nucleic acid binding"/>
    <property type="evidence" value="ECO:0007669"/>
    <property type="project" value="InterPro"/>
</dbReference>
<dbReference type="CDD" id="cd09272">
    <property type="entry name" value="RNase_HI_RT_Ty1"/>
    <property type="match status" value="1"/>
</dbReference>
<dbReference type="EMBL" id="SSTD01013523">
    <property type="protein sequence ID" value="TYK06509.1"/>
    <property type="molecule type" value="Genomic_DNA"/>
</dbReference>
<dbReference type="Gene3D" id="3.30.420.10">
    <property type="entry name" value="Ribonuclease H-like superfamily/Ribonuclease H"/>
    <property type="match status" value="1"/>
</dbReference>
<dbReference type="AlphaFoldDB" id="A0A5D3C826"/>
<comment type="caution">
    <text evidence="2">The sequence shown here is derived from an EMBL/GenBank/DDBJ whole genome shotgun (WGS) entry which is preliminary data.</text>
</comment>
<dbReference type="PROSITE" id="PS50994">
    <property type="entry name" value="INTEGRASE"/>
    <property type="match status" value="1"/>
</dbReference>
<reference evidence="2 3" key="1">
    <citation type="submission" date="2019-08" db="EMBL/GenBank/DDBJ databases">
        <title>Draft genome sequences of two oriental melons (Cucumis melo L. var makuwa).</title>
        <authorList>
            <person name="Kwon S.-Y."/>
        </authorList>
    </citation>
    <scope>NUCLEOTIDE SEQUENCE [LARGE SCALE GENOMIC DNA]</scope>
    <source>
        <strain evidence="3">cv. Chang Bougi</strain>
        <tissue evidence="2">Leaf</tissue>
    </source>
</reference>
<name>A0A5D3C826_CUCMM</name>
<dbReference type="PANTHER" id="PTHR42648">
    <property type="entry name" value="TRANSPOSASE, PUTATIVE-RELATED"/>
    <property type="match status" value="1"/>
</dbReference>
<dbReference type="InterPro" id="IPR036397">
    <property type="entry name" value="RNaseH_sf"/>
</dbReference>
<dbReference type="InterPro" id="IPR012337">
    <property type="entry name" value="RNaseH-like_sf"/>
</dbReference>
<gene>
    <name evidence="2" type="ORF">E5676_scaffold70G00410</name>
</gene>